<dbReference type="AlphaFoldDB" id="A0A0A9E6U1"/>
<protein>
    <submittedName>
        <fullName evidence="1">Uncharacterized protein</fullName>
    </submittedName>
</protein>
<organism evidence="1">
    <name type="scientific">Arundo donax</name>
    <name type="common">Giant reed</name>
    <name type="synonym">Donax arundinaceus</name>
    <dbReference type="NCBI Taxonomy" id="35708"/>
    <lineage>
        <taxon>Eukaryota</taxon>
        <taxon>Viridiplantae</taxon>
        <taxon>Streptophyta</taxon>
        <taxon>Embryophyta</taxon>
        <taxon>Tracheophyta</taxon>
        <taxon>Spermatophyta</taxon>
        <taxon>Magnoliopsida</taxon>
        <taxon>Liliopsida</taxon>
        <taxon>Poales</taxon>
        <taxon>Poaceae</taxon>
        <taxon>PACMAD clade</taxon>
        <taxon>Arundinoideae</taxon>
        <taxon>Arundineae</taxon>
        <taxon>Arundo</taxon>
    </lineage>
</organism>
<proteinExistence type="predicted"/>
<reference evidence="1" key="1">
    <citation type="submission" date="2014-09" db="EMBL/GenBank/DDBJ databases">
        <authorList>
            <person name="Magalhaes I.L.F."/>
            <person name="Oliveira U."/>
            <person name="Santos F.R."/>
            <person name="Vidigal T.H.D.A."/>
            <person name="Brescovit A.D."/>
            <person name="Santos A.J."/>
        </authorList>
    </citation>
    <scope>NUCLEOTIDE SEQUENCE</scope>
    <source>
        <tissue evidence="1">Shoot tissue taken approximately 20 cm above the soil surface</tissue>
    </source>
</reference>
<sequence length="21" mass="2491">MGLLFLMQRCILLNQRPMLSI</sequence>
<name>A0A0A9E6U1_ARUDO</name>
<reference evidence="1" key="2">
    <citation type="journal article" date="2015" name="Data Brief">
        <title>Shoot transcriptome of the giant reed, Arundo donax.</title>
        <authorList>
            <person name="Barrero R.A."/>
            <person name="Guerrero F.D."/>
            <person name="Moolhuijzen P."/>
            <person name="Goolsby J.A."/>
            <person name="Tidwell J."/>
            <person name="Bellgard S.E."/>
            <person name="Bellgard M.I."/>
        </authorList>
    </citation>
    <scope>NUCLEOTIDE SEQUENCE</scope>
    <source>
        <tissue evidence="1">Shoot tissue taken approximately 20 cm above the soil surface</tissue>
    </source>
</reference>
<evidence type="ECO:0000313" key="1">
    <source>
        <dbReference type="EMBL" id="JAD91677.1"/>
    </source>
</evidence>
<accession>A0A0A9E6U1</accession>
<dbReference type="EMBL" id="GBRH01206218">
    <property type="protein sequence ID" value="JAD91677.1"/>
    <property type="molecule type" value="Transcribed_RNA"/>
</dbReference>